<dbReference type="Pfam" id="PF00023">
    <property type="entry name" value="Ank"/>
    <property type="match status" value="1"/>
</dbReference>
<comment type="cofactor">
    <cofactor evidence="1">
        <name>L-ascorbate</name>
        <dbReference type="ChEBI" id="CHEBI:38290"/>
    </cofactor>
</comment>
<dbReference type="InterPro" id="IPR006620">
    <property type="entry name" value="Pro_4_hyd_alph"/>
</dbReference>
<dbReference type="GO" id="GO:0016705">
    <property type="term" value="F:oxidoreductase activity, acting on paired donors, with incorporation or reduction of molecular oxygen"/>
    <property type="evidence" value="ECO:0007669"/>
    <property type="project" value="InterPro"/>
</dbReference>
<keyword evidence="6" id="KW-0040">ANK repeat</keyword>
<dbReference type="InterPro" id="IPR002110">
    <property type="entry name" value="Ankyrin_rpt"/>
</dbReference>
<dbReference type="InterPro" id="IPR005123">
    <property type="entry name" value="Oxoglu/Fe-dep_dioxygenase_dom"/>
</dbReference>
<dbReference type="PROSITE" id="PS50297">
    <property type="entry name" value="ANK_REP_REGION"/>
    <property type="match status" value="1"/>
</dbReference>
<keyword evidence="4" id="KW-0560">Oxidoreductase</keyword>
<dbReference type="Gene3D" id="2.60.120.620">
    <property type="entry name" value="q2cbj1_9rhob like domain"/>
    <property type="match status" value="1"/>
</dbReference>
<evidence type="ECO:0000256" key="4">
    <source>
        <dbReference type="ARBA" id="ARBA00023002"/>
    </source>
</evidence>
<dbReference type="AlphaFoldDB" id="A0A976FDJ5"/>
<evidence type="ECO:0000256" key="1">
    <source>
        <dbReference type="ARBA" id="ARBA00001961"/>
    </source>
</evidence>
<sequence>MATCIRDEARLLLHQLTRFKYASKALRRLFKEFSQYDTRRCATLTQLLHWQNVSASCRLAHVLDDVETTSDVSQLVVRSDMTLTVLGKPALQFAASIYDEELALLIWSGLVQFHATYQDFDLTRQVLDNSADSNGYSALHYAVEAQMKCFLLDICSDLKEYNLAPVVIRVVTEDVTLPINTAQSIGKNIASGGCTLLHLAARNNELEIAKMLIDVPMLMNPKTLHDWDDNSPARVAAIHGHDDLATFFENMTGEAPLSVSEVNELRLKREKIATERYLMSLEPHKAMLEPSLYPHIWSDKECFLICKEVKRTAAEQGWCKERHAAYQTTDMPCHQVAVLYSWVRSTLTDRLFPRIAKGYNISKKQQLLFRDLFFVKYEARGTERSELALHRDGSVLSFNILLNLSSEFTGGGTYFDTTQRTIHVNQGDALVHSGKVIHGGSPILTGIRLILVGFLDIVDCAFE</sequence>
<dbReference type="KEGG" id="blac:94345324"/>
<evidence type="ECO:0000256" key="3">
    <source>
        <dbReference type="ARBA" id="ARBA00022964"/>
    </source>
</evidence>
<dbReference type="GeneID" id="94345324"/>
<evidence type="ECO:0000259" key="7">
    <source>
        <dbReference type="PROSITE" id="PS51471"/>
    </source>
</evidence>
<dbReference type="GO" id="GO:0005506">
    <property type="term" value="F:iron ion binding"/>
    <property type="evidence" value="ECO:0007669"/>
    <property type="project" value="InterPro"/>
</dbReference>
<evidence type="ECO:0000313" key="9">
    <source>
        <dbReference type="Proteomes" id="UP000294530"/>
    </source>
</evidence>
<dbReference type="Proteomes" id="UP000294530">
    <property type="component" value="Unassembled WGS sequence"/>
</dbReference>
<proteinExistence type="predicted"/>
<dbReference type="OrthoDB" id="69177at2759"/>
<dbReference type="SUPFAM" id="SSF48403">
    <property type="entry name" value="Ankyrin repeat"/>
    <property type="match status" value="1"/>
</dbReference>
<dbReference type="EMBL" id="SHOA02000002">
    <property type="protein sequence ID" value="TDH64940.1"/>
    <property type="molecule type" value="Genomic_DNA"/>
</dbReference>
<evidence type="ECO:0000256" key="6">
    <source>
        <dbReference type="PROSITE-ProRule" id="PRU00023"/>
    </source>
</evidence>
<dbReference type="PROSITE" id="PS50088">
    <property type="entry name" value="ANK_REPEAT"/>
    <property type="match status" value="1"/>
</dbReference>
<organism evidence="8 9">
    <name type="scientific">Bremia lactucae</name>
    <name type="common">Lettuce downy mildew</name>
    <dbReference type="NCBI Taxonomy" id="4779"/>
    <lineage>
        <taxon>Eukaryota</taxon>
        <taxon>Sar</taxon>
        <taxon>Stramenopiles</taxon>
        <taxon>Oomycota</taxon>
        <taxon>Peronosporomycetes</taxon>
        <taxon>Peronosporales</taxon>
        <taxon>Peronosporaceae</taxon>
        <taxon>Bremia</taxon>
    </lineage>
</organism>
<evidence type="ECO:0000256" key="5">
    <source>
        <dbReference type="ARBA" id="ARBA00023004"/>
    </source>
</evidence>
<feature type="repeat" description="ANK" evidence="6">
    <location>
        <begin position="192"/>
        <end position="214"/>
    </location>
</feature>
<keyword evidence="2" id="KW-0479">Metal-binding</keyword>
<keyword evidence="9" id="KW-1185">Reference proteome</keyword>
<comment type="caution">
    <text evidence="8">The sequence shown here is derived from an EMBL/GenBank/DDBJ whole genome shotgun (WGS) entry which is preliminary data.</text>
</comment>
<reference evidence="8 9" key="1">
    <citation type="journal article" date="2021" name="Genome Biol.">
        <title>AFLAP: assembly-free linkage analysis pipeline using k-mers from genome sequencing data.</title>
        <authorList>
            <person name="Fletcher K."/>
            <person name="Zhang L."/>
            <person name="Gil J."/>
            <person name="Han R."/>
            <person name="Cavanaugh K."/>
            <person name="Michelmore R."/>
        </authorList>
    </citation>
    <scope>NUCLEOTIDE SEQUENCE [LARGE SCALE GENOMIC DNA]</scope>
    <source>
        <strain evidence="8 9">SF5</strain>
    </source>
</reference>
<keyword evidence="5" id="KW-0408">Iron</keyword>
<dbReference type="PROSITE" id="PS51471">
    <property type="entry name" value="FE2OG_OXY"/>
    <property type="match status" value="1"/>
</dbReference>
<dbReference type="InterPro" id="IPR036770">
    <property type="entry name" value="Ankyrin_rpt-contain_sf"/>
</dbReference>
<dbReference type="SMART" id="SM00702">
    <property type="entry name" value="P4Hc"/>
    <property type="match status" value="1"/>
</dbReference>
<dbReference type="RefSeq" id="XP_067814439.1">
    <property type="nucleotide sequence ID" value="XM_067959653.1"/>
</dbReference>
<keyword evidence="3" id="KW-0223">Dioxygenase</keyword>
<gene>
    <name evidence="8" type="ORF">CCR75_001551</name>
</gene>
<accession>A0A976FDJ5</accession>
<feature type="domain" description="Fe2OG dioxygenase" evidence="7">
    <location>
        <begin position="368"/>
        <end position="457"/>
    </location>
</feature>
<evidence type="ECO:0000313" key="8">
    <source>
        <dbReference type="EMBL" id="TDH64940.1"/>
    </source>
</evidence>
<dbReference type="GO" id="GO:0051213">
    <property type="term" value="F:dioxygenase activity"/>
    <property type="evidence" value="ECO:0007669"/>
    <property type="project" value="UniProtKB-KW"/>
</dbReference>
<protein>
    <recommendedName>
        <fullName evidence="7">Fe2OG dioxygenase domain-containing protein</fullName>
    </recommendedName>
</protein>
<dbReference type="SUPFAM" id="SSF51197">
    <property type="entry name" value="Clavaminate synthase-like"/>
    <property type="match status" value="1"/>
</dbReference>
<name>A0A976FDJ5_BRELC</name>
<dbReference type="GO" id="GO:0031418">
    <property type="term" value="F:L-ascorbic acid binding"/>
    <property type="evidence" value="ECO:0007669"/>
    <property type="project" value="InterPro"/>
</dbReference>
<evidence type="ECO:0000256" key="2">
    <source>
        <dbReference type="ARBA" id="ARBA00022723"/>
    </source>
</evidence>
<dbReference type="Gene3D" id="1.25.40.20">
    <property type="entry name" value="Ankyrin repeat-containing domain"/>
    <property type="match status" value="1"/>
</dbReference>